<dbReference type="EMBL" id="BMOL01000020">
    <property type="protein sequence ID" value="GGL91159.1"/>
    <property type="molecule type" value="Genomic_DNA"/>
</dbReference>
<evidence type="ECO:0000259" key="4">
    <source>
        <dbReference type="PROSITE" id="PS50949"/>
    </source>
</evidence>
<keyword evidence="3" id="KW-0804">Transcription</keyword>
<dbReference type="SUPFAM" id="SSF46785">
    <property type="entry name" value="Winged helix' DNA-binding domain"/>
    <property type="match status" value="1"/>
</dbReference>
<evidence type="ECO:0000256" key="3">
    <source>
        <dbReference type="ARBA" id="ARBA00023163"/>
    </source>
</evidence>
<name>A0ABQ2GF47_9DEIO</name>
<dbReference type="CDD" id="cd07377">
    <property type="entry name" value="WHTH_GntR"/>
    <property type="match status" value="1"/>
</dbReference>
<evidence type="ECO:0000256" key="1">
    <source>
        <dbReference type="ARBA" id="ARBA00023015"/>
    </source>
</evidence>
<evidence type="ECO:0000313" key="6">
    <source>
        <dbReference type="Proteomes" id="UP000639973"/>
    </source>
</evidence>
<gene>
    <name evidence="5" type="ORF">GCM10010840_31560</name>
</gene>
<feature type="domain" description="HTH gntR-type" evidence="4">
    <location>
        <begin position="37"/>
        <end position="105"/>
    </location>
</feature>
<dbReference type="PROSITE" id="PS50949">
    <property type="entry name" value="HTH_GNTR"/>
    <property type="match status" value="1"/>
</dbReference>
<sequence length="149" mass="15419">MPHPAAGHTGTSMNETPHRHAELLGLLASQVGAGGELPVYLQLRRALTRAIQDGQLRPGDALPAVRAVAAALGLAPNTVAKTYALLQDDGLTENRAGAGTRVLAGDPAGPQGGLTELRRLVQGLRAAGISDEEVRAAVEDGLTERTLPR</sequence>
<reference evidence="6" key="1">
    <citation type="journal article" date="2019" name="Int. J. Syst. Evol. Microbiol.">
        <title>The Global Catalogue of Microorganisms (GCM) 10K type strain sequencing project: providing services to taxonomists for standard genome sequencing and annotation.</title>
        <authorList>
            <consortium name="The Broad Institute Genomics Platform"/>
            <consortium name="The Broad Institute Genome Sequencing Center for Infectious Disease"/>
            <person name="Wu L."/>
            <person name="Ma J."/>
        </authorList>
    </citation>
    <scope>NUCLEOTIDE SEQUENCE [LARGE SCALE GENOMIC DNA]</scope>
    <source>
        <strain evidence="6">JCM 15442</strain>
    </source>
</reference>
<dbReference type="PANTHER" id="PTHR38445">
    <property type="entry name" value="HTH-TYPE TRANSCRIPTIONAL REPRESSOR YTRA"/>
    <property type="match status" value="1"/>
</dbReference>
<dbReference type="InterPro" id="IPR036388">
    <property type="entry name" value="WH-like_DNA-bd_sf"/>
</dbReference>
<dbReference type="Pfam" id="PF00392">
    <property type="entry name" value="GntR"/>
    <property type="match status" value="1"/>
</dbReference>
<organism evidence="5 6">
    <name type="scientific">Deinococcus aerolatus</name>
    <dbReference type="NCBI Taxonomy" id="522487"/>
    <lineage>
        <taxon>Bacteria</taxon>
        <taxon>Thermotogati</taxon>
        <taxon>Deinococcota</taxon>
        <taxon>Deinococci</taxon>
        <taxon>Deinococcales</taxon>
        <taxon>Deinococcaceae</taxon>
        <taxon>Deinococcus</taxon>
    </lineage>
</organism>
<dbReference type="PANTHER" id="PTHR38445:SF9">
    <property type="entry name" value="HTH-TYPE TRANSCRIPTIONAL REPRESSOR YTRA"/>
    <property type="match status" value="1"/>
</dbReference>
<dbReference type="InterPro" id="IPR036390">
    <property type="entry name" value="WH_DNA-bd_sf"/>
</dbReference>
<dbReference type="Proteomes" id="UP000639973">
    <property type="component" value="Unassembled WGS sequence"/>
</dbReference>
<protein>
    <recommendedName>
        <fullName evidence="4">HTH gntR-type domain-containing protein</fullName>
    </recommendedName>
</protein>
<proteinExistence type="predicted"/>
<dbReference type="InterPro" id="IPR000524">
    <property type="entry name" value="Tscrpt_reg_HTH_GntR"/>
</dbReference>
<dbReference type="Gene3D" id="1.10.10.10">
    <property type="entry name" value="Winged helix-like DNA-binding domain superfamily/Winged helix DNA-binding domain"/>
    <property type="match status" value="1"/>
</dbReference>
<accession>A0ABQ2GF47</accession>
<evidence type="ECO:0000313" key="5">
    <source>
        <dbReference type="EMBL" id="GGL91159.1"/>
    </source>
</evidence>
<comment type="caution">
    <text evidence="5">The sequence shown here is derived from an EMBL/GenBank/DDBJ whole genome shotgun (WGS) entry which is preliminary data.</text>
</comment>
<keyword evidence="2" id="KW-0238">DNA-binding</keyword>
<evidence type="ECO:0000256" key="2">
    <source>
        <dbReference type="ARBA" id="ARBA00023125"/>
    </source>
</evidence>
<keyword evidence="1" id="KW-0805">Transcription regulation</keyword>
<dbReference type="SMART" id="SM00345">
    <property type="entry name" value="HTH_GNTR"/>
    <property type="match status" value="1"/>
</dbReference>
<keyword evidence="6" id="KW-1185">Reference proteome</keyword>